<evidence type="ECO:0000256" key="1">
    <source>
        <dbReference type="SAM" id="Phobius"/>
    </source>
</evidence>
<dbReference type="EMBL" id="CP016793">
    <property type="protein sequence ID" value="ANZ40305.1"/>
    <property type="molecule type" value="Genomic_DNA"/>
</dbReference>
<dbReference type="AlphaFoldDB" id="A0A1B2HRK3"/>
<name>A0A1B2HRK3_9PSEU</name>
<dbReference type="InterPro" id="IPR026935">
    <property type="entry name" value="BtrH_N"/>
</dbReference>
<protein>
    <recommendedName>
        <fullName evidence="2">Butirosin biosynthesis protein H N-terminal domain-containing protein</fullName>
    </recommendedName>
</protein>
<proteinExistence type="predicted"/>
<keyword evidence="1" id="KW-0472">Membrane</keyword>
<dbReference type="Proteomes" id="UP000093053">
    <property type="component" value="Chromosome"/>
</dbReference>
<feature type="transmembrane region" description="Helical" evidence="1">
    <location>
        <begin position="21"/>
        <end position="40"/>
    </location>
</feature>
<gene>
    <name evidence="3" type="ORF">BBK82_34030</name>
</gene>
<dbReference type="Pfam" id="PF14399">
    <property type="entry name" value="BtrH_N"/>
    <property type="match status" value="1"/>
</dbReference>
<reference evidence="3 4" key="1">
    <citation type="submission" date="2016-07" db="EMBL/GenBank/DDBJ databases">
        <title>Complete genome sequence of the Lentzea guizhouensis DHS C013.</title>
        <authorList>
            <person name="Cao C."/>
        </authorList>
    </citation>
    <scope>NUCLEOTIDE SEQUENCE [LARGE SCALE GENOMIC DNA]</scope>
    <source>
        <strain evidence="3 4">DHS C013</strain>
    </source>
</reference>
<feature type="domain" description="Butirosin biosynthesis protein H N-terminal" evidence="2">
    <location>
        <begin position="49"/>
        <end position="182"/>
    </location>
</feature>
<evidence type="ECO:0000313" key="4">
    <source>
        <dbReference type="Proteomes" id="UP000093053"/>
    </source>
</evidence>
<keyword evidence="4" id="KW-1185">Reference proteome</keyword>
<organism evidence="3 4">
    <name type="scientific">Lentzea guizhouensis</name>
    <dbReference type="NCBI Taxonomy" id="1586287"/>
    <lineage>
        <taxon>Bacteria</taxon>
        <taxon>Bacillati</taxon>
        <taxon>Actinomycetota</taxon>
        <taxon>Actinomycetes</taxon>
        <taxon>Pseudonocardiales</taxon>
        <taxon>Pseudonocardiaceae</taxon>
        <taxon>Lentzea</taxon>
    </lineage>
</organism>
<dbReference type="STRING" id="1586287.BBK82_34030"/>
<dbReference type="KEGG" id="led:BBK82_34030"/>
<dbReference type="OrthoDB" id="3658511at2"/>
<keyword evidence="1" id="KW-0812">Transmembrane</keyword>
<accession>A0A1B2HRK3</accession>
<dbReference type="RefSeq" id="WP_065918644.1">
    <property type="nucleotide sequence ID" value="NZ_CP016793.1"/>
</dbReference>
<keyword evidence="1" id="KW-1133">Transmembrane helix</keyword>
<evidence type="ECO:0000313" key="3">
    <source>
        <dbReference type="EMBL" id="ANZ40305.1"/>
    </source>
</evidence>
<feature type="transmembrane region" description="Helical" evidence="1">
    <location>
        <begin position="60"/>
        <end position="82"/>
    </location>
</feature>
<evidence type="ECO:0000259" key="2">
    <source>
        <dbReference type="Pfam" id="PF14399"/>
    </source>
</evidence>
<sequence length="358" mass="39535">MTSRKQLKAQVRARMAKTGERYTTALGHLTGASAVGGWTLRGGTDPDAAGLTAMLAAKDIGNLTEALVFGIGGGIGAGYILWEFKHDNGRHVTIGFTNSWQYVTRRTEKVLTRLGIKAEWHRSAPKAAQRWLTDRLGTGDAVMVWPDRYQIGYWDLPEALDGHGGHPVVVYATAGDQVYLDDRNLTPLTVAREDLDRAVARVGSWKNQALVITDENREPDVERAVREGLRDVVEHLSQKSDSFSLPAWRKWARMMTDEKAAKGWPKVFADGQGLDLALQSVREGVDGRFGVTGGNLRPLFADFLEQAGHSGQAPRWREIGEMWHAFGEMTEFADMGKQLTELHEAETDAIAKLKAVVD</sequence>